<dbReference type="EMBL" id="JAUSVS010000010">
    <property type="protein sequence ID" value="MDQ0466190.1"/>
    <property type="molecule type" value="Genomic_DNA"/>
</dbReference>
<feature type="chain" id="PRO_5045762952" evidence="2">
    <location>
        <begin position="27"/>
        <end position="206"/>
    </location>
</feature>
<accession>A0ABU0IW06</accession>
<keyword evidence="4" id="KW-1185">Reference proteome</keyword>
<evidence type="ECO:0000313" key="4">
    <source>
        <dbReference type="Proteomes" id="UP001228905"/>
    </source>
</evidence>
<evidence type="ECO:0000313" key="3">
    <source>
        <dbReference type="EMBL" id="MDQ0466190.1"/>
    </source>
</evidence>
<name>A0ABU0IW06_9CAUL</name>
<dbReference type="Proteomes" id="UP001228905">
    <property type="component" value="Unassembled WGS sequence"/>
</dbReference>
<feature type="signal peptide" evidence="2">
    <location>
        <begin position="1"/>
        <end position="26"/>
    </location>
</feature>
<comment type="caution">
    <text evidence="3">The sequence shown here is derived from an EMBL/GenBank/DDBJ whole genome shotgun (WGS) entry which is preliminary data.</text>
</comment>
<protein>
    <submittedName>
        <fullName evidence="3">Uncharacterized protein</fullName>
    </submittedName>
</protein>
<feature type="region of interest" description="Disordered" evidence="1">
    <location>
        <begin position="28"/>
        <end position="57"/>
    </location>
</feature>
<evidence type="ECO:0000256" key="1">
    <source>
        <dbReference type="SAM" id="MobiDB-lite"/>
    </source>
</evidence>
<gene>
    <name evidence="3" type="ORF">QO010_003983</name>
</gene>
<reference evidence="3 4" key="1">
    <citation type="submission" date="2023-07" db="EMBL/GenBank/DDBJ databases">
        <title>Genomic Encyclopedia of Type Strains, Phase IV (KMG-IV): sequencing the most valuable type-strain genomes for metagenomic binning, comparative biology and taxonomic classification.</title>
        <authorList>
            <person name="Goeker M."/>
        </authorList>
    </citation>
    <scope>NUCLEOTIDE SEQUENCE [LARGE SCALE GENOMIC DNA]</scope>
    <source>
        <strain evidence="3 4">DSM 18695</strain>
    </source>
</reference>
<sequence length="206" mass="21677">MRISAILAGGLIALLALVAQPGFAVAQTDPDEDQVAQPDLPQQPMPWAPSRRSMPIPPQRLTVRDRAVTLDELGVTPEGPLSPVALGYDARVRASSDAAEGLQGPLDGGWIVTGPDGRGLVVLQLVDPGDGSGRLEGAWRDLTTPDGVEPVGLIDSLDRGAGDLVIRFQPRGAGGVVLQIRPDAKGDWSGELFDKGQSIPVTMRRN</sequence>
<keyword evidence="2" id="KW-0732">Signal</keyword>
<organism evidence="3 4">
    <name type="scientific">Caulobacter ginsengisoli</name>
    <dbReference type="NCBI Taxonomy" id="400775"/>
    <lineage>
        <taxon>Bacteria</taxon>
        <taxon>Pseudomonadati</taxon>
        <taxon>Pseudomonadota</taxon>
        <taxon>Alphaproteobacteria</taxon>
        <taxon>Caulobacterales</taxon>
        <taxon>Caulobacteraceae</taxon>
        <taxon>Caulobacter</taxon>
    </lineage>
</organism>
<dbReference type="RefSeq" id="WP_307352109.1">
    <property type="nucleotide sequence ID" value="NZ_JAUSVS010000010.1"/>
</dbReference>
<evidence type="ECO:0000256" key="2">
    <source>
        <dbReference type="SAM" id="SignalP"/>
    </source>
</evidence>
<proteinExistence type="predicted"/>